<feature type="region of interest" description="Disordered" evidence="3">
    <location>
        <begin position="141"/>
        <end position="193"/>
    </location>
</feature>
<evidence type="ECO:0000256" key="1">
    <source>
        <dbReference type="PROSITE-ProRule" id="PRU00108"/>
    </source>
</evidence>
<dbReference type="Gene3D" id="1.10.10.60">
    <property type="entry name" value="Homeodomain-like"/>
    <property type="match status" value="1"/>
</dbReference>
<organism evidence="5 6">
    <name type="scientific">Rhizoctonia solani</name>
    <dbReference type="NCBI Taxonomy" id="456999"/>
    <lineage>
        <taxon>Eukaryota</taxon>
        <taxon>Fungi</taxon>
        <taxon>Dikarya</taxon>
        <taxon>Basidiomycota</taxon>
        <taxon>Agaricomycotina</taxon>
        <taxon>Agaricomycetes</taxon>
        <taxon>Cantharellales</taxon>
        <taxon>Ceratobasidiaceae</taxon>
        <taxon>Rhizoctonia</taxon>
    </lineage>
</organism>
<feature type="compositionally biased region" description="Acidic residues" evidence="3">
    <location>
        <begin position="162"/>
        <end position="183"/>
    </location>
</feature>
<sequence>MGESQFLQVTTSILSTLQNNQSISRPYAHPQTASATPLFDSRTSASSLGQQSSDISAHVSSLGLPPVLTGELSTLLNRDSADYRRFIQQAQSQLLNELSFTTVSSTPEQVPALLDAACTSFYNRIFASRLAKVEEQARDYELRDGSLTESDESGSDQGSVSENDDNDQDLDAEDTEEPDDDENAPIKPGEEVPPLEMKYLPIFEALHERGKVLTKPEKTYLVNMTGMTYRQITIWFQNRRRGELKENQNRASISRASSVYSDESSDFSESGLNKQLSRQPDTTFNIRSWQLASAIATKNDQASSFPPSPAKVAFGPTDINQGTDSGTDLSDTDDEFADVPPGLKVPSLASMTTVDSGSEHGPTTAVSSSSLVQPGALASGKHANTPSDWSSRPIKALPSRHSPPQHNMPSAPTFDFGLAGARTTPVPVTNFCSTLSSPQPTQSITSNERGLAIEMRTTPPNSVTLSSLQNLTQPVSANRERNVLLSSPSPTGSNPDIPSPPPGRSTVSPRPAIKPLPRRTGCAPRPRPPPRSASTVVTTPVSSTPPSIRASIILPPASNPSLANTTLGALLRPNPPGPTIPSEMEERLSAMTGRMGVSLSTGARPTSGRATGALSGHYESNLNGSPGASVSANAPISVMLPKPS</sequence>
<comment type="caution">
    <text evidence="5">The sequence shown here is derived from an EMBL/GenBank/DDBJ whole genome shotgun (WGS) entry which is preliminary data.</text>
</comment>
<feature type="region of interest" description="Disordered" evidence="3">
    <location>
        <begin position="483"/>
        <end position="547"/>
    </location>
</feature>
<dbReference type="GO" id="GO:0005634">
    <property type="term" value="C:nucleus"/>
    <property type="evidence" value="ECO:0007669"/>
    <property type="project" value="UniProtKB-SubCell"/>
</dbReference>
<accession>A0A8H3AY56</accession>
<dbReference type="EMBL" id="CAJMWT010002443">
    <property type="protein sequence ID" value="CAE6443316.1"/>
    <property type="molecule type" value="Genomic_DNA"/>
</dbReference>
<evidence type="ECO:0000256" key="3">
    <source>
        <dbReference type="SAM" id="MobiDB-lite"/>
    </source>
</evidence>
<reference evidence="5" key="1">
    <citation type="submission" date="2021-01" db="EMBL/GenBank/DDBJ databases">
        <authorList>
            <person name="Kaushik A."/>
        </authorList>
    </citation>
    <scope>NUCLEOTIDE SEQUENCE</scope>
    <source>
        <strain evidence="5">AG2-2IIIB</strain>
    </source>
</reference>
<name>A0A8H3AY56_9AGAM</name>
<feature type="region of interest" description="Disordered" evidence="3">
    <location>
        <begin position="599"/>
        <end position="644"/>
    </location>
</feature>
<evidence type="ECO:0000256" key="2">
    <source>
        <dbReference type="RuleBase" id="RU000682"/>
    </source>
</evidence>
<comment type="subcellular location">
    <subcellularLocation>
        <location evidence="1 2">Nucleus</location>
    </subcellularLocation>
</comment>
<keyword evidence="1 2" id="KW-0238">DNA-binding</keyword>
<protein>
    <recommendedName>
        <fullName evidence="4">Homeobox domain-containing protein</fullName>
    </recommendedName>
</protein>
<keyword evidence="1 2" id="KW-0371">Homeobox</keyword>
<dbReference type="Pfam" id="PF00046">
    <property type="entry name" value="Homeodomain"/>
    <property type="match status" value="1"/>
</dbReference>
<dbReference type="GO" id="GO:0003677">
    <property type="term" value="F:DNA binding"/>
    <property type="evidence" value="ECO:0007669"/>
    <property type="project" value="UniProtKB-UniRule"/>
</dbReference>
<dbReference type="InterPro" id="IPR001356">
    <property type="entry name" value="HD"/>
</dbReference>
<feature type="region of interest" description="Disordered" evidence="3">
    <location>
        <begin position="300"/>
        <end position="407"/>
    </location>
</feature>
<feature type="DNA-binding region" description="Homeobox" evidence="1">
    <location>
        <begin position="205"/>
        <end position="247"/>
    </location>
</feature>
<dbReference type="AlphaFoldDB" id="A0A8H3AY56"/>
<dbReference type="SMART" id="SM00389">
    <property type="entry name" value="HOX"/>
    <property type="match status" value="1"/>
</dbReference>
<dbReference type="InterPro" id="IPR009057">
    <property type="entry name" value="Homeodomain-like_sf"/>
</dbReference>
<feature type="compositionally biased region" description="Polar residues" evidence="3">
    <location>
        <begin position="618"/>
        <end position="634"/>
    </location>
</feature>
<feature type="domain" description="Homeobox" evidence="4">
    <location>
        <begin position="203"/>
        <end position="246"/>
    </location>
</feature>
<dbReference type="Proteomes" id="UP000663843">
    <property type="component" value="Unassembled WGS sequence"/>
</dbReference>
<evidence type="ECO:0000259" key="4">
    <source>
        <dbReference type="PROSITE" id="PS50071"/>
    </source>
</evidence>
<dbReference type="SUPFAM" id="SSF46689">
    <property type="entry name" value="Homeodomain-like"/>
    <property type="match status" value="1"/>
</dbReference>
<dbReference type="CDD" id="cd00086">
    <property type="entry name" value="homeodomain"/>
    <property type="match status" value="1"/>
</dbReference>
<feature type="compositionally biased region" description="Polar residues" evidence="3">
    <location>
        <begin position="484"/>
        <end position="496"/>
    </location>
</feature>
<keyword evidence="1 2" id="KW-0539">Nucleus</keyword>
<dbReference type="PROSITE" id="PS50071">
    <property type="entry name" value="HOMEOBOX_2"/>
    <property type="match status" value="1"/>
</dbReference>
<gene>
    <name evidence="5" type="ORF">RDB_LOCUS77887</name>
</gene>
<proteinExistence type="predicted"/>
<feature type="compositionally biased region" description="Low complexity" evidence="3">
    <location>
        <begin position="532"/>
        <end position="547"/>
    </location>
</feature>
<evidence type="ECO:0000313" key="6">
    <source>
        <dbReference type="Proteomes" id="UP000663843"/>
    </source>
</evidence>
<evidence type="ECO:0000313" key="5">
    <source>
        <dbReference type="EMBL" id="CAE6443316.1"/>
    </source>
</evidence>